<keyword evidence="1" id="KW-1133">Transmembrane helix</keyword>
<dbReference type="EMBL" id="MHLI01000019">
    <property type="protein sequence ID" value="OGZ04840.1"/>
    <property type="molecule type" value="Genomic_DNA"/>
</dbReference>
<gene>
    <name evidence="2" type="ORF">A2845_05100</name>
</gene>
<protein>
    <submittedName>
        <fullName evidence="2">Uncharacterized protein</fullName>
    </submittedName>
</protein>
<reference evidence="2 3" key="1">
    <citation type="journal article" date="2016" name="Nat. Commun.">
        <title>Thousands of microbial genomes shed light on interconnected biogeochemical processes in an aquifer system.</title>
        <authorList>
            <person name="Anantharaman K."/>
            <person name="Brown C.T."/>
            <person name="Hug L.A."/>
            <person name="Sharon I."/>
            <person name="Castelle C.J."/>
            <person name="Probst A.J."/>
            <person name="Thomas B.C."/>
            <person name="Singh A."/>
            <person name="Wilkins M.J."/>
            <person name="Karaoz U."/>
            <person name="Brodie E.L."/>
            <person name="Williams K.H."/>
            <person name="Hubbard S.S."/>
            <person name="Banfield J.F."/>
        </authorList>
    </citation>
    <scope>NUCLEOTIDE SEQUENCE [LARGE SCALE GENOMIC DNA]</scope>
</reference>
<evidence type="ECO:0000256" key="1">
    <source>
        <dbReference type="SAM" id="Phobius"/>
    </source>
</evidence>
<evidence type="ECO:0000313" key="3">
    <source>
        <dbReference type="Proteomes" id="UP000177122"/>
    </source>
</evidence>
<proteinExistence type="predicted"/>
<organism evidence="2 3">
    <name type="scientific">Candidatus Lloydbacteria bacterium RIFCSPHIGHO2_01_FULL_49_22</name>
    <dbReference type="NCBI Taxonomy" id="1798658"/>
    <lineage>
        <taxon>Bacteria</taxon>
        <taxon>Candidatus Lloydiibacteriota</taxon>
    </lineage>
</organism>
<comment type="caution">
    <text evidence="2">The sequence shown here is derived from an EMBL/GenBank/DDBJ whole genome shotgun (WGS) entry which is preliminary data.</text>
</comment>
<name>A0A1G2CVU9_9BACT</name>
<dbReference type="Proteomes" id="UP000177122">
    <property type="component" value="Unassembled WGS sequence"/>
</dbReference>
<sequence>MVHIPIAIEKEKISVFSRMYVGSILGTFLVGMLLGVFATGNFNVGLPINTSRQLAGVGEALSEDGALTVLQNETPIVMSAAEDATVDETLGLDGIALPATLLPSPEEVRTSLNTMINERTVAADRLGEEMLRIKNESIALIEGFDQNCANWNDACAAPYKEALDKNNAGYERLVQTLATWNQEISDARATLALTTE</sequence>
<keyword evidence="1" id="KW-0812">Transmembrane</keyword>
<evidence type="ECO:0000313" key="2">
    <source>
        <dbReference type="EMBL" id="OGZ04840.1"/>
    </source>
</evidence>
<dbReference type="AlphaFoldDB" id="A0A1G2CVU9"/>
<keyword evidence="1" id="KW-0472">Membrane</keyword>
<accession>A0A1G2CVU9</accession>
<feature type="transmembrane region" description="Helical" evidence="1">
    <location>
        <begin position="20"/>
        <end position="42"/>
    </location>
</feature>